<reference evidence="2" key="1">
    <citation type="journal article" date="2019" name="Int. J. Syst. Evol. Microbiol.">
        <title>The Global Catalogue of Microorganisms (GCM) 10K type strain sequencing project: providing services to taxonomists for standard genome sequencing and annotation.</title>
        <authorList>
            <consortium name="The Broad Institute Genomics Platform"/>
            <consortium name="The Broad Institute Genome Sequencing Center for Infectious Disease"/>
            <person name="Wu L."/>
            <person name="Ma J."/>
        </authorList>
    </citation>
    <scope>NUCLEOTIDE SEQUENCE [LARGE SCALE GENOMIC DNA]</scope>
    <source>
        <strain evidence="2">JCM 7356</strain>
    </source>
</reference>
<gene>
    <name evidence="1" type="ORF">GCM10010430_65210</name>
</gene>
<name>A0ABP5RPZ9_9ACTN</name>
<sequence>MQGSRPSRGRSPCCGACGSSDMMTDARTITGAGSGTPCAPTDVTLVRGFVVYYITVEAAEVGNP</sequence>
<keyword evidence="2" id="KW-1185">Reference proteome</keyword>
<evidence type="ECO:0000313" key="2">
    <source>
        <dbReference type="Proteomes" id="UP001500305"/>
    </source>
</evidence>
<organism evidence="1 2">
    <name type="scientific">Kitasatospora cystarginea</name>
    <dbReference type="NCBI Taxonomy" id="58350"/>
    <lineage>
        <taxon>Bacteria</taxon>
        <taxon>Bacillati</taxon>
        <taxon>Actinomycetota</taxon>
        <taxon>Actinomycetes</taxon>
        <taxon>Kitasatosporales</taxon>
        <taxon>Streptomycetaceae</taxon>
        <taxon>Kitasatospora</taxon>
    </lineage>
</organism>
<dbReference type="EMBL" id="BAAATR010000041">
    <property type="protein sequence ID" value="GAA2270481.1"/>
    <property type="molecule type" value="Genomic_DNA"/>
</dbReference>
<evidence type="ECO:0000313" key="1">
    <source>
        <dbReference type="EMBL" id="GAA2270481.1"/>
    </source>
</evidence>
<comment type="caution">
    <text evidence="1">The sequence shown here is derived from an EMBL/GenBank/DDBJ whole genome shotgun (WGS) entry which is preliminary data.</text>
</comment>
<protein>
    <submittedName>
        <fullName evidence="1">Uncharacterized protein</fullName>
    </submittedName>
</protein>
<proteinExistence type="predicted"/>
<dbReference type="Proteomes" id="UP001500305">
    <property type="component" value="Unassembled WGS sequence"/>
</dbReference>
<accession>A0ABP5RPZ9</accession>